<evidence type="ECO:0000313" key="2">
    <source>
        <dbReference type="EMBL" id="MBG0566264.1"/>
    </source>
</evidence>
<dbReference type="Pfam" id="PF02698">
    <property type="entry name" value="DUF218"/>
    <property type="match status" value="1"/>
</dbReference>
<feature type="domain" description="DUF218" evidence="1">
    <location>
        <begin position="80"/>
        <end position="196"/>
    </location>
</feature>
<dbReference type="Proteomes" id="UP000598146">
    <property type="component" value="Unassembled WGS sequence"/>
</dbReference>
<dbReference type="InterPro" id="IPR003848">
    <property type="entry name" value="DUF218"/>
</dbReference>
<dbReference type="GO" id="GO:0005886">
    <property type="term" value="C:plasma membrane"/>
    <property type="evidence" value="ECO:0007669"/>
    <property type="project" value="TreeGrafter"/>
</dbReference>
<protein>
    <submittedName>
        <fullName evidence="2">YdcF family protein</fullName>
    </submittedName>
</protein>
<sequence length="252" mass="26809">MLPHRSCPARCQGDGSLTESDILGPVPKLPSPRAVLNRLVTVGALSATLVVSAIAGADHWVRVTAEDHVHDLGSVPPAPVALVLGAQVLPGGQPSAFLAARLETARQLYRAGKVKAILVSGDHADWDYDEPGAMLVWLVARGVPASQVILDHAGFDTYDSCSRAHRIFGVNRAIVVTQDFHLQRAVALCRTLGVDATGVGDDSVRVYRPQWLRGEVREHGAALKAALDVLSQRDPVFLGRRETGVDAAVSDS</sequence>
<accession>A0A931G5I2</accession>
<evidence type="ECO:0000259" key="1">
    <source>
        <dbReference type="Pfam" id="PF02698"/>
    </source>
</evidence>
<dbReference type="AlphaFoldDB" id="A0A931G5I2"/>
<dbReference type="InterPro" id="IPR051599">
    <property type="entry name" value="Cell_Envelope_Assoc"/>
</dbReference>
<organism evidence="2 3">
    <name type="scientific">Actinoplanes aureus</name>
    <dbReference type="NCBI Taxonomy" id="2792083"/>
    <lineage>
        <taxon>Bacteria</taxon>
        <taxon>Bacillati</taxon>
        <taxon>Actinomycetota</taxon>
        <taxon>Actinomycetes</taxon>
        <taxon>Micromonosporales</taxon>
        <taxon>Micromonosporaceae</taxon>
        <taxon>Actinoplanes</taxon>
    </lineage>
</organism>
<dbReference type="CDD" id="cd06259">
    <property type="entry name" value="YdcF-like"/>
    <property type="match status" value="1"/>
</dbReference>
<evidence type="ECO:0000313" key="3">
    <source>
        <dbReference type="Proteomes" id="UP000598146"/>
    </source>
</evidence>
<name>A0A931G5I2_9ACTN</name>
<dbReference type="PANTHER" id="PTHR30336:SF6">
    <property type="entry name" value="INTEGRAL MEMBRANE PROTEIN"/>
    <property type="match status" value="1"/>
</dbReference>
<comment type="caution">
    <text evidence="2">The sequence shown here is derived from an EMBL/GenBank/DDBJ whole genome shotgun (WGS) entry which is preliminary data.</text>
</comment>
<dbReference type="EMBL" id="JADQTO010000019">
    <property type="protein sequence ID" value="MBG0566264.1"/>
    <property type="molecule type" value="Genomic_DNA"/>
</dbReference>
<gene>
    <name evidence="2" type="ORF">I4J89_32935</name>
</gene>
<dbReference type="PANTHER" id="PTHR30336">
    <property type="entry name" value="INNER MEMBRANE PROTEIN, PROBABLE PERMEASE"/>
    <property type="match status" value="1"/>
</dbReference>
<reference evidence="2" key="1">
    <citation type="submission" date="2020-11" db="EMBL/GenBank/DDBJ databases">
        <title>Isolation and identification of active actinomycetes.</title>
        <authorList>
            <person name="Sun X."/>
        </authorList>
    </citation>
    <scope>NUCLEOTIDE SEQUENCE</scope>
    <source>
        <strain evidence="2">NEAU-A11</strain>
    </source>
</reference>
<proteinExistence type="predicted"/>
<keyword evidence="3" id="KW-1185">Reference proteome</keyword>